<dbReference type="GO" id="GO:0042393">
    <property type="term" value="F:histone binding"/>
    <property type="evidence" value="ECO:0007669"/>
    <property type="project" value="TreeGrafter"/>
</dbReference>
<dbReference type="InterPro" id="IPR011993">
    <property type="entry name" value="PH-like_dom_sf"/>
</dbReference>
<protein>
    <recommendedName>
        <fullName evidence="9">FACT complex subunit SSRP1</fullName>
    </recommendedName>
</protein>
<comment type="similarity">
    <text evidence="1 9">Belongs to the SSRP1 family.</text>
</comment>
<sequence length="456" mass="52047">MSEQKTLRGMNWGKIEIKEKNLYLKNKDKEVLSLPLQQITNSIATKQDITLEMNTDDLDDQEDLLSEIRFYIPQAGQDLNKKDDENEESQEVSQEASGQEDKITFIKQLNQEIVKQAKIGANAGESICSFSDLQLMVPRGKFEVDFYKTTLRLHGASMNYVIEYKNISRTFLLPLPDEVQVAFVIGLTKPLKQGNTIHPFIVVYFKRDHETSINLKIKEEDMKKYEWDVDLEEPSEGPTYEVFAKLFKQIIRVNIFIPGNFQSSEGLKAVNCSVKTNAGFFFPLQKSIIFIKKPVIYIPHSEIQVVEFDRIEQASKMFDIRVVAKSYEASFVGFDKKELVPLIKYFKDRKVKIQKTDAIDGTTELDLNEDGTLPGQRAEGKRVIKAQTMGPLLDDDDEEEEDSDFDASGGEDDDEDDDEDESGSQLAKIVDEDEEDLPVKKNKKNKNKDGSESESE</sequence>
<proteinExistence type="inferred from homology"/>
<name>A0A0V0QK89_PSEPJ</name>
<dbReference type="Gene3D" id="2.30.29.150">
    <property type="match status" value="1"/>
</dbReference>
<feature type="compositionally biased region" description="Acidic residues" evidence="10">
    <location>
        <begin position="393"/>
        <end position="422"/>
    </location>
</feature>
<dbReference type="Gene3D" id="2.30.29.220">
    <property type="entry name" value="Structure-specific recognition protein (SSRP1)"/>
    <property type="match status" value="1"/>
</dbReference>
<evidence type="ECO:0000256" key="8">
    <source>
        <dbReference type="ARBA" id="ARBA00023242"/>
    </source>
</evidence>
<dbReference type="InterPro" id="IPR048993">
    <property type="entry name" value="SSRP1-like_PH1"/>
</dbReference>
<evidence type="ECO:0000256" key="4">
    <source>
        <dbReference type="ARBA" id="ARBA00022763"/>
    </source>
</evidence>
<evidence type="ECO:0000259" key="11">
    <source>
        <dbReference type="SMART" id="SM01287"/>
    </source>
</evidence>
<dbReference type="GO" id="GO:0006260">
    <property type="term" value="P:DNA replication"/>
    <property type="evidence" value="ECO:0007669"/>
    <property type="project" value="UniProtKB-KW"/>
</dbReference>
<dbReference type="GO" id="GO:0003677">
    <property type="term" value="F:DNA binding"/>
    <property type="evidence" value="ECO:0007669"/>
    <property type="project" value="InterPro"/>
</dbReference>
<evidence type="ECO:0000256" key="6">
    <source>
        <dbReference type="ARBA" id="ARBA00023163"/>
    </source>
</evidence>
<evidence type="ECO:0000256" key="7">
    <source>
        <dbReference type="ARBA" id="ARBA00023204"/>
    </source>
</evidence>
<comment type="caution">
    <text evidence="12">The sequence shown here is derived from an EMBL/GenBank/DDBJ whole genome shotgun (WGS) entry which is preliminary data.</text>
</comment>
<dbReference type="FunCoup" id="A0A0V0QK89">
    <property type="interactions" value="567"/>
</dbReference>
<dbReference type="InterPro" id="IPR000969">
    <property type="entry name" value="SSRP1/POB3"/>
</dbReference>
<dbReference type="InterPro" id="IPR024954">
    <property type="entry name" value="SSRP1_DD"/>
</dbReference>
<dbReference type="SUPFAM" id="SSF50729">
    <property type="entry name" value="PH domain-like"/>
    <property type="match status" value="1"/>
</dbReference>
<evidence type="ECO:0000256" key="10">
    <source>
        <dbReference type="SAM" id="MobiDB-lite"/>
    </source>
</evidence>
<keyword evidence="6 9" id="KW-0804">Transcription</keyword>
<feature type="region of interest" description="Disordered" evidence="10">
    <location>
        <begin position="76"/>
        <end position="99"/>
    </location>
</feature>
<evidence type="ECO:0000313" key="13">
    <source>
        <dbReference type="Proteomes" id="UP000054937"/>
    </source>
</evidence>
<evidence type="ECO:0000256" key="2">
    <source>
        <dbReference type="ARBA" id="ARBA00022454"/>
    </source>
</evidence>
<dbReference type="AlphaFoldDB" id="A0A0V0QK89"/>
<dbReference type="Pfam" id="PF03531">
    <property type="entry name" value="SSrecog"/>
    <property type="match status" value="1"/>
</dbReference>
<evidence type="ECO:0000256" key="5">
    <source>
        <dbReference type="ARBA" id="ARBA00023015"/>
    </source>
</evidence>
<dbReference type="FunFam" id="2.30.29.150:FF:000001">
    <property type="entry name" value="Fact complex subunit ssrp1"/>
    <property type="match status" value="1"/>
</dbReference>
<keyword evidence="4 9" id="KW-0227">DNA damage</keyword>
<dbReference type="InParanoid" id="A0A0V0QK89"/>
<dbReference type="InterPro" id="IPR050454">
    <property type="entry name" value="RTT106/SSRP1_HistChap/FACT"/>
</dbReference>
<dbReference type="InterPro" id="IPR038167">
    <property type="entry name" value="SSRP1_sf"/>
</dbReference>
<dbReference type="Gene3D" id="2.30.29.30">
    <property type="entry name" value="Pleckstrin-homology domain (PH domain)/Phosphotyrosine-binding domain (PTB)"/>
    <property type="match status" value="1"/>
</dbReference>
<feature type="region of interest" description="Disordered" evidence="10">
    <location>
        <begin position="389"/>
        <end position="456"/>
    </location>
</feature>
<dbReference type="GO" id="GO:0031491">
    <property type="term" value="F:nucleosome binding"/>
    <property type="evidence" value="ECO:0007669"/>
    <property type="project" value="TreeGrafter"/>
</dbReference>
<dbReference type="SMART" id="SM01287">
    <property type="entry name" value="Rtt106"/>
    <property type="match status" value="1"/>
</dbReference>
<comment type="function">
    <text evidence="9">Component of the FACT complex, a general chromatin factor that acts to reorganize nucleosomes. The FACT complex is involved in multiple processes that require DNA as a template such as mRNA elongation, DNA replication and DNA repair. During transcription elongation the FACT complex acts as a histone chaperone that both destabilizes and restores nucleosomal structure. It facilitates the passage of RNA polymerase II and transcription by promoting the dissociation of one histone H2A-H2B dimer from the nucleosome, then subsequently promotes the reestablishment of the nucleosome following the passage of RNA polymerase II.</text>
</comment>
<keyword evidence="3 9" id="KW-0235">DNA replication</keyword>
<accession>A0A0V0QK89</accession>
<keyword evidence="5 9" id="KW-0805">Transcription regulation</keyword>
<dbReference type="PANTHER" id="PTHR45849">
    <property type="entry name" value="FACT COMPLEX SUBUNIT SSRP1"/>
    <property type="match status" value="1"/>
</dbReference>
<comment type="subcellular location">
    <subcellularLocation>
        <location evidence="9">Nucleus</location>
    </subcellularLocation>
    <subcellularLocation>
        <location evidence="9">Chromosome</location>
    </subcellularLocation>
</comment>
<organism evidence="12 13">
    <name type="scientific">Pseudocohnilembus persalinus</name>
    <name type="common">Ciliate</name>
    <dbReference type="NCBI Taxonomy" id="266149"/>
    <lineage>
        <taxon>Eukaryota</taxon>
        <taxon>Sar</taxon>
        <taxon>Alveolata</taxon>
        <taxon>Ciliophora</taxon>
        <taxon>Intramacronucleata</taxon>
        <taxon>Oligohymenophorea</taxon>
        <taxon>Scuticociliatia</taxon>
        <taxon>Philasterida</taxon>
        <taxon>Pseudocohnilembidae</taxon>
        <taxon>Pseudocohnilembus</taxon>
    </lineage>
</organism>
<feature type="domain" description="Histone chaperone RTT106/FACT complex subunit SPT16-like middle" evidence="11">
    <location>
        <begin position="267"/>
        <end position="356"/>
    </location>
</feature>
<dbReference type="EMBL" id="LDAU01000155">
    <property type="protein sequence ID" value="KRX02421.1"/>
    <property type="molecule type" value="Genomic_DNA"/>
</dbReference>
<dbReference type="PANTHER" id="PTHR45849:SF1">
    <property type="entry name" value="FACT COMPLEX SUBUNIT SSRP1"/>
    <property type="match status" value="1"/>
</dbReference>
<dbReference type="OrthoDB" id="498543at2759"/>
<evidence type="ECO:0000256" key="3">
    <source>
        <dbReference type="ARBA" id="ARBA00022705"/>
    </source>
</evidence>
<dbReference type="GO" id="GO:0006281">
    <property type="term" value="P:DNA repair"/>
    <property type="evidence" value="ECO:0007669"/>
    <property type="project" value="UniProtKB-KW"/>
</dbReference>
<evidence type="ECO:0000256" key="9">
    <source>
        <dbReference type="RuleBase" id="RU364013"/>
    </source>
</evidence>
<dbReference type="Pfam" id="PF08512">
    <property type="entry name" value="Rttp106-like_middle"/>
    <property type="match status" value="1"/>
</dbReference>
<dbReference type="Pfam" id="PF21103">
    <property type="entry name" value="PH1_SSRP1-like"/>
    <property type="match status" value="1"/>
</dbReference>
<keyword evidence="7 9" id="KW-0234">DNA repair</keyword>
<dbReference type="GO" id="GO:0035101">
    <property type="term" value="C:FACT complex"/>
    <property type="evidence" value="ECO:0007669"/>
    <property type="project" value="TreeGrafter"/>
</dbReference>
<evidence type="ECO:0000256" key="1">
    <source>
        <dbReference type="ARBA" id="ARBA00010060"/>
    </source>
</evidence>
<evidence type="ECO:0000313" key="12">
    <source>
        <dbReference type="EMBL" id="KRX02421.1"/>
    </source>
</evidence>
<dbReference type="CDD" id="cd13230">
    <property type="entry name" value="PH1_SSRP1-like"/>
    <property type="match status" value="1"/>
</dbReference>
<dbReference type="PRINTS" id="PR00887">
    <property type="entry name" value="SSRCOGNITION"/>
</dbReference>
<dbReference type="OMA" id="KNEHGIT"/>
<dbReference type="InterPro" id="IPR013719">
    <property type="entry name" value="RTT106/SPT16-like_middle_dom"/>
</dbReference>
<reference evidence="12 13" key="1">
    <citation type="journal article" date="2015" name="Sci. Rep.">
        <title>Genome of the facultative scuticociliatosis pathogen Pseudocohnilembus persalinus provides insight into its virulence through horizontal gene transfer.</title>
        <authorList>
            <person name="Xiong J."/>
            <person name="Wang G."/>
            <person name="Cheng J."/>
            <person name="Tian M."/>
            <person name="Pan X."/>
            <person name="Warren A."/>
            <person name="Jiang C."/>
            <person name="Yuan D."/>
            <person name="Miao W."/>
        </authorList>
    </citation>
    <scope>NUCLEOTIDE SEQUENCE [LARGE SCALE GENOMIC DNA]</scope>
    <source>
        <strain evidence="12">36N120E</strain>
    </source>
</reference>
<feature type="compositionally biased region" description="Basic and acidic residues" evidence="10">
    <location>
        <begin position="447"/>
        <end position="456"/>
    </location>
</feature>
<keyword evidence="8 9" id="KW-0539">Nucleus</keyword>
<gene>
    <name evidence="12" type="ORF">PPERSA_10038</name>
</gene>
<keyword evidence="2 9" id="KW-0158">Chromosome</keyword>
<keyword evidence="13" id="KW-1185">Reference proteome</keyword>
<dbReference type="Proteomes" id="UP000054937">
    <property type="component" value="Unassembled WGS sequence"/>
</dbReference>